<organism evidence="2">
    <name type="scientific">Pithovirus LCPAC304</name>
    <dbReference type="NCBI Taxonomy" id="2506594"/>
    <lineage>
        <taxon>Viruses</taxon>
        <taxon>Pithoviruses</taxon>
    </lineage>
</organism>
<proteinExistence type="predicted"/>
<dbReference type="PANTHER" id="PTHR31212">
    <property type="entry name" value="ALPHA-KETOGLUTARATE-DEPENDENT DIOXYGENASE ALKB HOMOLOG 3"/>
    <property type="match status" value="1"/>
</dbReference>
<evidence type="ECO:0000259" key="1">
    <source>
        <dbReference type="PROSITE" id="PS51471"/>
    </source>
</evidence>
<reference evidence="2" key="1">
    <citation type="journal article" date="2019" name="MBio">
        <title>Virus Genomes from Deep Sea Sediments Expand the Ocean Megavirome and Support Independent Origins of Viral Gigantism.</title>
        <authorList>
            <person name="Backstrom D."/>
            <person name="Yutin N."/>
            <person name="Jorgensen S.L."/>
            <person name="Dharamshi J."/>
            <person name="Homa F."/>
            <person name="Zaremba-Niedwiedzka K."/>
            <person name="Spang A."/>
            <person name="Wolf Y.I."/>
            <person name="Koonin E.V."/>
            <person name="Ettema T.J."/>
        </authorList>
    </citation>
    <scope>NUCLEOTIDE SEQUENCE</scope>
</reference>
<keyword evidence="2" id="KW-0223">Dioxygenase</keyword>
<dbReference type="Gene3D" id="2.60.120.590">
    <property type="entry name" value="Alpha-ketoglutarate-dependent dioxygenase AlkB-like"/>
    <property type="match status" value="1"/>
</dbReference>
<dbReference type="InterPro" id="IPR037151">
    <property type="entry name" value="AlkB-like_sf"/>
</dbReference>
<sequence length="197" mass="23327">MEVHYYDYFPRFFPDLFPQVYAEVKDKCRRYEWGRDEKTFVSKRASCMFASSGEDADHREDAGYGSLQTYDWNESEVIQHIKATIEAKVDCIFDYVLVHIYETGKDHINFHNDKEALNSTIASVSFGAARKFRLRKIGERKGWEKEFRLVSGDMIVMWGPKRCGDKLGCQRMYMHSVPRENTVKLPRINLTFRQYEY</sequence>
<dbReference type="GO" id="GO:0006307">
    <property type="term" value="P:DNA alkylation repair"/>
    <property type="evidence" value="ECO:0007669"/>
    <property type="project" value="InterPro"/>
</dbReference>
<dbReference type="InterPro" id="IPR027450">
    <property type="entry name" value="AlkB-like"/>
</dbReference>
<accession>A0A481Z9J5</accession>
<dbReference type="GO" id="GO:0051213">
    <property type="term" value="F:dioxygenase activity"/>
    <property type="evidence" value="ECO:0007669"/>
    <property type="project" value="UniProtKB-KW"/>
</dbReference>
<dbReference type="InterPro" id="IPR032854">
    <property type="entry name" value="ALKBH3"/>
</dbReference>
<dbReference type="PROSITE" id="PS51471">
    <property type="entry name" value="FE2OG_OXY"/>
    <property type="match status" value="1"/>
</dbReference>
<keyword evidence="2" id="KW-0560">Oxidoreductase</keyword>
<dbReference type="PANTHER" id="PTHR31212:SF4">
    <property type="entry name" value="ALPHA-KETOGLUTARATE-DEPENDENT DIOXYGENASE ALKB HOMOLOG 3"/>
    <property type="match status" value="1"/>
</dbReference>
<dbReference type="Pfam" id="PF13532">
    <property type="entry name" value="2OG-FeII_Oxy_2"/>
    <property type="match status" value="1"/>
</dbReference>
<name>A0A481Z9J5_9VIRU</name>
<feature type="domain" description="Fe2OG dioxygenase" evidence="1">
    <location>
        <begin position="92"/>
        <end position="196"/>
    </location>
</feature>
<protein>
    <submittedName>
        <fullName evidence="2">Alkylated DNA repair dioxygenase</fullName>
    </submittedName>
</protein>
<dbReference type="SUPFAM" id="SSF51197">
    <property type="entry name" value="Clavaminate synthase-like"/>
    <property type="match status" value="1"/>
</dbReference>
<gene>
    <name evidence="2" type="ORF">LCPAC304_06330</name>
</gene>
<dbReference type="InterPro" id="IPR005123">
    <property type="entry name" value="Oxoglu/Fe-dep_dioxygenase_dom"/>
</dbReference>
<evidence type="ECO:0000313" key="2">
    <source>
        <dbReference type="EMBL" id="QBK92286.1"/>
    </source>
</evidence>
<dbReference type="EMBL" id="MK500572">
    <property type="protein sequence ID" value="QBK92286.1"/>
    <property type="molecule type" value="Genomic_DNA"/>
</dbReference>